<name>A0ABY8MI72_9SPIO</name>
<proteinExistence type="predicted"/>
<protein>
    <recommendedName>
        <fullName evidence="3">Lipoprotein</fullName>
    </recommendedName>
</protein>
<gene>
    <name evidence="1" type="ORF">P0082_02310</name>
</gene>
<reference evidence="1 2" key="1">
    <citation type="submission" date="2023-04" db="EMBL/GenBank/DDBJ databases">
        <title>Spirochaete genome identified in red abalone sample constitutes a novel genus.</title>
        <authorList>
            <person name="Sharma S.P."/>
            <person name="Purcell C.M."/>
            <person name="Hyde J.R."/>
            <person name="Severin A.J."/>
        </authorList>
    </citation>
    <scope>NUCLEOTIDE SEQUENCE [LARGE SCALE GENOMIC DNA]</scope>
    <source>
        <strain evidence="1 2">SP-2023</strain>
    </source>
</reference>
<dbReference type="RefSeq" id="WP_326927903.1">
    <property type="nucleotide sequence ID" value="NZ_CP123443.1"/>
</dbReference>
<dbReference type="Proteomes" id="UP001228690">
    <property type="component" value="Chromosome"/>
</dbReference>
<organism evidence="1 2">
    <name type="scientific">Candidatus Haliotispira prima</name>
    <dbReference type="NCBI Taxonomy" id="3034016"/>
    <lineage>
        <taxon>Bacteria</taxon>
        <taxon>Pseudomonadati</taxon>
        <taxon>Spirochaetota</taxon>
        <taxon>Spirochaetia</taxon>
        <taxon>Spirochaetales</taxon>
        <taxon>Spirochaetaceae</taxon>
        <taxon>Candidatus Haliotispira</taxon>
    </lineage>
</organism>
<evidence type="ECO:0000313" key="2">
    <source>
        <dbReference type="Proteomes" id="UP001228690"/>
    </source>
</evidence>
<dbReference type="EMBL" id="CP123443">
    <property type="protein sequence ID" value="WGK69717.1"/>
    <property type="molecule type" value="Genomic_DNA"/>
</dbReference>
<sequence length="359" mass="41492">MLLLSVSCYSSPFREETTRTLAGAGKRYYALQVKFGPSLQRFFGRLGCNYNSTESWTVYFSRDPDSYRFSEGQHLPDFGVMRRISDLKLFLPRGVYLLDDYYKAGAYGMFPVITSLKIRNYRLTRKEQAFIELQQGDIRPEGLPVAEPADADAEPQIETEAEAEGPNLAALPEVVNESGLVRQKRVRKNQKPLSYPNVPKRNFRPLQRAKLGPRFLNYLLMVGADKRAGGSRMELWHLPVLLPDSNAPFQYLGELEIDLLPLAGRAESLRLNYLGQGNLVFRVRDNLPYWKPHLDEWLRGLHPEPVSRRPGGRLETKRWKTGVRSIFFTNLLQVVANEIPNRRYPYVRMYFHDRPECQF</sequence>
<accession>A0ABY8MI72</accession>
<evidence type="ECO:0000313" key="1">
    <source>
        <dbReference type="EMBL" id="WGK69717.1"/>
    </source>
</evidence>
<evidence type="ECO:0008006" key="3">
    <source>
        <dbReference type="Google" id="ProtNLM"/>
    </source>
</evidence>
<keyword evidence="2" id="KW-1185">Reference proteome</keyword>